<sequence>MLRIVAITLIQGMLPAIFGLVFLWIKSDVTLIAPWPMLMLFIFFANLLIVAAGWKYLGVTRSDRQAQAILMFLAVFEPLLTYKVLIAEGANLTPWVQIACYCAGQAAVWVTIVWGPEISGYFMQRRWDKKVLSGEKKFPSRKEFLEERERRRAQRYKK</sequence>
<evidence type="ECO:0000313" key="3">
    <source>
        <dbReference type="Proteomes" id="UP001055105"/>
    </source>
</evidence>
<feature type="transmembrane region" description="Helical" evidence="1">
    <location>
        <begin position="7"/>
        <end position="25"/>
    </location>
</feature>
<dbReference type="Proteomes" id="UP001055105">
    <property type="component" value="Unassembled WGS sequence"/>
</dbReference>
<dbReference type="AlphaFoldDB" id="A0AA37NMB1"/>
<reference evidence="2" key="1">
    <citation type="submission" date="2022-01" db="EMBL/GenBank/DDBJ databases">
        <title>Novel bile acid biosynthetic pathways are enriched in the microbiome of centenarians.</title>
        <authorList>
            <person name="Sato Y."/>
            <person name="Atarashi K."/>
            <person name="Plichta R.D."/>
            <person name="Arai Y."/>
            <person name="Sasajima S."/>
            <person name="Kearney M.S."/>
            <person name="Suda W."/>
            <person name="Takeshita K."/>
            <person name="Sasaki T."/>
            <person name="Okamoto S."/>
            <person name="Skelly N.A."/>
            <person name="Okamura Y."/>
            <person name="Vlamakis H."/>
            <person name="Li Y."/>
            <person name="Tanoue T."/>
            <person name="Takei H."/>
            <person name="Nittono H."/>
            <person name="Narushima S."/>
            <person name="Irie J."/>
            <person name="Itoh H."/>
            <person name="Moriya K."/>
            <person name="Sugiura Y."/>
            <person name="Suematsu M."/>
            <person name="Moritoki N."/>
            <person name="Shibata S."/>
            <person name="Littman R.D."/>
            <person name="Fischbach A.M."/>
            <person name="Uwamino Y."/>
            <person name="Inoue T."/>
            <person name="Honda A."/>
            <person name="Hattori M."/>
            <person name="Murai T."/>
            <person name="Xavier J.R."/>
            <person name="Hirose N."/>
            <person name="Honda K."/>
        </authorList>
    </citation>
    <scope>NUCLEOTIDE SEQUENCE</scope>
    <source>
        <strain evidence="2">CE91-St16</strain>
    </source>
</reference>
<dbReference type="EMBL" id="BQOL01000001">
    <property type="protein sequence ID" value="GKI17694.1"/>
    <property type="molecule type" value="Genomic_DNA"/>
</dbReference>
<comment type="caution">
    <text evidence="2">The sequence shown here is derived from an EMBL/GenBank/DDBJ whole genome shotgun (WGS) entry which is preliminary data.</text>
</comment>
<accession>A0AA37NMB1</accession>
<keyword evidence="1" id="KW-0812">Transmembrane</keyword>
<feature type="transmembrane region" description="Helical" evidence="1">
    <location>
        <begin position="92"/>
        <end position="115"/>
    </location>
</feature>
<proteinExistence type="predicted"/>
<dbReference type="RefSeq" id="WP_244076080.1">
    <property type="nucleotide sequence ID" value="NZ_AP025581.1"/>
</dbReference>
<evidence type="ECO:0000313" key="2">
    <source>
        <dbReference type="EMBL" id="GKI17694.1"/>
    </source>
</evidence>
<name>A0AA37NMB1_9BACT</name>
<evidence type="ECO:0000256" key="1">
    <source>
        <dbReference type="SAM" id="Phobius"/>
    </source>
</evidence>
<feature type="transmembrane region" description="Helical" evidence="1">
    <location>
        <begin position="69"/>
        <end position="86"/>
    </location>
</feature>
<feature type="transmembrane region" description="Helical" evidence="1">
    <location>
        <begin position="37"/>
        <end position="57"/>
    </location>
</feature>
<gene>
    <name evidence="2" type="ORF">CE91St16_06020</name>
</gene>
<keyword evidence="1" id="KW-0472">Membrane</keyword>
<protein>
    <submittedName>
        <fullName evidence="2">Uncharacterized protein</fullName>
    </submittedName>
</protein>
<keyword evidence="1" id="KW-1133">Transmembrane helix</keyword>
<organism evidence="2 3">
    <name type="scientific">Alistipes finegoldii</name>
    <dbReference type="NCBI Taxonomy" id="214856"/>
    <lineage>
        <taxon>Bacteria</taxon>
        <taxon>Pseudomonadati</taxon>
        <taxon>Bacteroidota</taxon>
        <taxon>Bacteroidia</taxon>
        <taxon>Bacteroidales</taxon>
        <taxon>Rikenellaceae</taxon>
        <taxon>Alistipes</taxon>
    </lineage>
</organism>